<evidence type="ECO:0000313" key="9">
    <source>
        <dbReference type="Proteomes" id="UP001305414"/>
    </source>
</evidence>
<keyword evidence="2" id="KW-0479">Metal-binding</keyword>
<comment type="similarity">
    <text evidence="6">Belongs to the polysaccharide monooxygenase AA13 family.</text>
</comment>
<keyword evidence="3" id="KW-0186">Copper</keyword>
<dbReference type="Pfam" id="PF03067">
    <property type="entry name" value="LPMO_10"/>
    <property type="match status" value="1"/>
</dbReference>
<feature type="domain" description="Chitin-binding type-4" evidence="7">
    <location>
        <begin position="26"/>
        <end position="145"/>
    </location>
</feature>
<comment type="caution">
    <text evidence="8">The sequence shown here is derived from an EMBL/GenBank/DDBJ whole genome shotgun (WGS) entry which is preliminary data.</text>
</comment>
<evidence type="ECO:0000313" key="8">
    <source>
        <dbReference type="EMBL" id="KAK5636118.1"/>
    </source>
</evidence>
<evidence type="ECO:0000256" key="6">
    <source>
        <dbReference type="ARBA" id="ARBA00034311"/>
    </source>
</evidence>
<reference evidence="8 9" key="1">
    <citation type="submission" date="2023-10" db="EMBL/GenBank/DDBJ databases">
        <title>Draft genome sequence of Xylaria bambusicola isolate GMP-LS, the root and basal stem rot pathogen of sugarcane in Indonesia.</title>
        <authorList>
            <person name="Selvaraj P."/>
            <person name="Muralishankar V."/>
            <person name="Muruganantham S."/>
            <person name="Sp S."/>
            <person name="Haryani S."/>
            <person name="Lau K.J.X."/>
            <person name="Naqvi N.I."/>
        </authorList>
    </citation>
    <scope>NUCLEOTIDE SEQUENCE [LARGE SCALE GENOMIC DNA]</scope>
    <source>
        <strain evidence="8">GMP-LS</strain>
    </source>
</reference>
<accession>A0AAN7UVI3</accession>
<evidence type="ECO:0000256" key="1">
    <source>
        <dbReference type="ARBA" id="ARBA00001973"/>
    </source>
</evidence>
<keyword evidence="4" id="KW-1015">Disulfide bond</keyword>
<dbReference type="Gene3D" id="2.70.50.70">
    <property type="match status" value="1"/>
</dbReference>
<dbReference type="PANTHER" id="PTHR36575">
    <property type="entry name" value="BINDING PROTEIN, PUTATIVE (AFU_ORTHOLOGUE AFUA_1G14430)-RELATED"/>
    <property type="match status" value="1"/>
</dbReference>
<dbReference type="Proteomes" id="UP001305414">
    <property type="component" value="Unassembled WGS sequence"/>
</dbReference>
<dbReference type="GO" id="GO:0046872">
    <property type="term" value="F:metal ion binding"/>
    <property type="evidence" value="ECO:0007669"/>
    <property type="project" value="UniProtKB-KW"/>
</dbReference>
<dbReference type="InterPro" id="IPR052282">
    <property type="entry name" value="Starch-active_LPMO"/>
</dbReference>
<keyword evidence="9" id="KW-1185">Reference proteome</keyword>
<name>A0AAN7UVI3_9PEZI</name>
<evidence type="ECO:0000256" key="4">
    <source>
        <dbReference type="ARBA" id="ARBA00023157"/>
    </source>
</evidence>
<dbReference type="AlphaFoldDB" id="A0AAN7UVI3"/>
<keyword evidence="5" id="KW-0325">Glycoprotein</keyword>
<evidence type="ECO:0000256" key="2">
    <source>
        <dbReference type="ARBA" id="ARBA00022723"/>
    </source>
</evidence>
<organism evidence="8 9">
    <name type="scientific">Xylaria bambusicola</name>
    <dbReference type="NCBI Taxonomy" id="326684"/>
    <lineage>
        <taxon>Eukaryota</taxon>
        <taxon>Fungi</taxon>
        <taxon>Dikarya</taxon>
        <taxon>Ascomycota</taxon>
        <taxon>Pezizomycotina</taxon>
        <taxon>Sordariomycetes</taxon>
        <taxon>Xylariomycetidae</taxon>
        <taxon>Xylariales</taxon>
        <taxon>Xylariaceae</taxon>
        <taxon>Xylaria</taxon>
    </lineage>
</organism>
<dbReference type="PANTHER" id="PTHR36575:SF2">
    <property type="entry name" value="CHITIN-BINDING TYPE-4 DOMAIN-CONTAINING PROTEIN-RELATED"/>
    <property type="match status" value="1"/>
</dbReference>
<evidence type="ECO:0000256" key="5">
    <source>
        <dbReference type="ARBA" id="ARBA00023180"/>
    </source>
</evidence>
<dbReference type="InterPro" id="IPR004302">
    <property type="entry name" value="Cellulose/chitin-bd_N"/>
</dbReference>
<proteinExistence type="inferred from homology"/>
<evidence type="ECO:0000259" key="7">
    <source>
        <dbReference type="Pfam" id="PF03067"/>
    </source>
</evidence>
<sequence length="148" mass="16307">MQTKYASPSDLAGPIENAVKSVDSSYNCNAYLCRGYQYEDNADNVHAVTSGEVITFHIDLVAGHHPGWANVSVIDLASNTAIGDPLVEWSNWPDSKSGPPRNDTDFTITIPDTLSTACDEGGKCAIQWYWWSDSNSQTYESCLDFYVK</sequence>
<evidence type="ECO:0000256" key="3">
    <source>
        <dbReference type="ARBA" id="ARBA00023008"/>
    </source>
</evidence>
<dbReference type="EMBL" id="JAWHQM010000062">
    <property type="protein sequence ID" value="KAK5636118.1"/>
    <property type="molecule type" value="Genomic_DNA"/>
</dbReference>
<comment type="cofactor">
    <cofactor evidence="1">
        <name>Cu(2+)</name>
        <dbReference type="ChEBI" id="CHEBI:29036"/>
    </cofactor>
</comment>
<protein>
    <recommendedName>
        <fullName evidence="7">Chitin-binding type-4 domain-containing protein</fullName>
    </recommendedName>
</protein>
<gene>
    <name evidence="8" type="ORF">RRF57_011830</name>
</gene>